<gene>
    <name evidence="2" type="ORF">HJG54_08390</name>
</gene>
<evidence type="ECO:0000256" key="1">
    <source>
        <dbReference type="SAM" id="Phobius"/>
    </source>
</evidence>
<accession>A0AA96WJF4</accession>
<dbReference type="EMBL" id="CP053586">
    <property type="protein sequence ID" value="WNZ26503.1"/>
    <property type="molecule type" value="Genomic_DNA"/>
</dbReference>
<organism evidence="2">
    <name type="scientific">Leptolyngbya sp. NK1-12</name>
    <dbReference type="NCBI Taxonomy" id="2547451"/>
    <lineage>
        <taxon>Bacteria</taxon>
        <taxon>Bacillati</taxon>
        <taxon>Cyanobacteriota</taxon>
        <taxon>Cyanophyceae</taxon>
        <taxon>Leptolyngbyales</taxon>
        <taxon>Leptolyngbyaceae</taxon>
        <taxon>Leptolyngbya group</taxon>
        <taxon>Leptolyngbya</taxon>
    </lineage>
</organism>
<feature type="transmembrane region" description="Helical" evidence="1">
    <location>
        <begin position="113"/>
        <end position="131"/>
    </location>
</feature>
<protein>
    <submittedName>
        <fullName evidence="2">Uncharacterized protein</fullName>
    </submittedName>
</protein>
<keyword evidence="1" id="KW-1133">Transmembrane helix</keyword>
<feature type="transmembrane region" description="Helical" evidence="1">
    <location>
        <begin position="272"/>
        <end position="290"/>
    </location>
</feature>
<feature type="transmembrane region" description="Helical" evidence="1">
    <location>
        <begin position="234"/>
        <end position="252"/>
    </location>
</feature>
<feature type="transmembrane region" description="Helical" evidence="1">
    <location>
        <begin position="46"/>
        <end position="66"/>
    </location>
</feature>
<feature type="transmembrane region" description="Helical" evidence="1">
    <location>
        <begin position="207"/>
        <end position="227"/>
    </location>
</feature>
<dbReference type="AlphaFoldDB" id="A0AA96WJF4"/>
<keyword evidence="1" id="KW-0472">Membrane</keyword>
<reference evidence="2" key="1">
    <citation type="submission" date="2020-05" db="EMBL/GenBank/DDBJ databases">
        <authorList>
            <person name="Zhu T."/>
            <person name="Keshari N."/>
            <person name="Lu X."/>
        </authorList>
    </citation>
    <scope>NUCLEOTIDE SEQUENCE</scope>
    <source>
        <strain evidence="2">NK1-12</strain>
    </source>
</reference>
<feature type="transmembrane region" description="Helical" evidence="1">
    <location>
        <begin position="12"/>
        <end position="34"/>
    </location>
</feature>
<feature type="transmembrane region" description="Helical" evidence="1">
    <location>
        <begin position="78"/>
        <end position="98"/>
    </location>
</feature>
<sequence>MRGPSLLSVQSVVLAAAAWAVLALLFFLTFSVSAPGTERPEWYQKITYIMENMAFLGAGVLCFRNWRSSQIVSGGTVWLALGLGMFSYFIGNLLLAYWEVALGQEPEVSPGDLFFILTYIFLGWGMLRAVISRELNLTPLQWILLAIIAVGGVAIAIISATAPPDIAVLDTATELVPEVPAEAGTGAPTWVTFVEEQLAPIAAPLKWLYIIGDVILVVMASTLLLAFWGGRFSLSWRFIALAAFSFYIADIWFNYATNYIPDYQTGALPEVFWIFSGCLFAIGAALEYDLSTRRQTRRRRS</sequence>
<feature type="transmembrane region" description="Helical" evidence="1">
    <location>
        <begin position="143"/>
        <end position="162"/>
    </location>
</feature>
<name>A0AA96WJF4_9CYAN</name>
<keyword evidence="1" id="KW-0812">Transmembrane</keyword>
<evidence type="ECO:0000313" key="2">
    <source>
        <dbReference type="EMBL" id="WNZ26503.1"/>
    </source>
</evidence>
<proteinExistence type="predicted"/>